<proteinExistence type="predicted"/>
<evidence type="ECO:0000313" key="2">
    <source>
        <dbReference type="Proteomes" id="UP000789901"/>
    </source>
</evidence>
<comment type="caution">
    <text evidence="1">The sequence shown here is derived from an EMBL/GenBank/DDBJ whole genome shotgun (WGS) entry which is preliminary data.</text>
</comment>
<organism evidence="1 2">
    <name type="scientific">Gigaspora margarita</name>
    <dbReference type="NCBI Taxonomy" id="4874"/>
    <lineage>
        <taxon>Eukaryota</taxon>
        <taxon>Fungi</taxon>
        <taxon>Fungi incertae sedis</taxon>
        <taxon>Mucoromycota</taxon>
        <taxon>Glomeromycotina</taxon>
        <taxon>Glomeromycetes</taxon>
        <taxon>Diversisporales</taxon>
        <taxon>Gigasporaceae</taxon>
        <taxon>Gigaspora</taxon>
    </lineage>
</organism>
<evidence type="ECO:0000313" key="1">
    <source>
        <dbReference type="EMBL" id="CAG8474397.1"/>
    </source>
</evidence>
<reference evidence="1 2" key="1">
    <citation type="submission" date="2021-06" db="EMBL/GenBank/DDBJ databases">
        <authorList>
            <person name="Kallberg Y."/>
            <person name="Tangrot J."/>
            <person name="Rosling A."/>
        </authorList>
    </citation>
    <scope>NUCLEOTIDE SEQUENCE [LARGE SCALE GENOMIC DNA]</scope>
    <source>
        <strain evidence="1 2">120-4 pot B 10/14</strain>
    </source>
</reference>
<dbReference type="EMBL" id="CAJVQB010000201">
    <property type="protein sequence ID" value="CAG8474397.1"/>
    <property type="molecule type" value="Genomic_DNA"/>
</dbReference>
<keyword evidence="2" id="KW-1185">Reference proteome</keyword>
<accession>A0ABM8VXW9</accession>
<dbReference type="Proteomes" id="UP000789901">
    <property type="component" value="Unassembled WGS sequence"/>
</dbReference>
<name>A0ABM8VXW9_GIGMA</name>
<sequence length="50" mass="5977">MENISNKSHEEKLNFKYLDYISKNDEQRKQKALNAIAYLHNSTCYLDIKL</sequence>
<protein>
    <submittedName>
        <fullName evidence="1">45724_t:CDS:1</fullName>
    </submittedName>
</protein>
<gene>
    <name evidence="1" type="ORF">GMARGA_LOCUS931</name>
</gene>